<dbReference type="eggNOG" id="COG1804">
    <property type="taxonomic scope" value="Bacteria"/>
</dbReference>
<dbReference type="AlphaFoldDB" id="Q11D68"/>
<dbReference type="SUPFAM" id="SSF89796">
    <property type="entry name" value="CoA-transferase family III (CaiB/BaiF)"/>
    <property type="match status" value="1"/>
</dbReference>
<dbReference type="EMBL" id="CP000390">
    <property type="protein sequence ID" value="ABG64657.1"/>
    <property type="molecule type" value="Genomic_DNA"/>
</dbReference>
<organism evidence="2">
    <name type="scientific">Chelativorans sp. (strain BNC1)</name>
    <dbReference type="NCBI Taxonomy" id="266779"/>
    <lineage>
        <taxon>Bacteria</taxon>
        <taxon>Pseudomonadati</taxon>
        <taxon>Pseudomonadota</taxon>
        <taxon>Alphaproteobacteria</taxon>
        <taxon>Hyphomicrobiales</taxon>
        <taxon>Phyllobacteriaceae</taxon>
        <taxon>Chelativorans</taxon>
    </lineage>
</organism>
<name>Q11D68_CHESB</name>
<dbReference type="Pfam" id="PF02515">
    <property type="entry name" value="CoA_transf_3"/>
    <property type="match status" value="1"/>
</dbReference>
<dbReference type="OrthoDB" id="5720311at2"/>
<dbReference type="Gene3D" id="3.40.50.10540">
    <property type="entry name" value="Crotonobetainyl-coa:carnitine coa-transferase, domain 1"/>
    <property type="match status" value="1"/>
</dbReference>
<keyword evidence="1" id="KW-0808">Transferase</keyword>
<evidence type="ECO:0000256" key="1">
    <source>
        <dbReference type="ARBA" id="ARBA00022679"/>
    </source>
</evidence>
<dbReference type="GO" id="GO:0008410">
    <property type="term" value="F:CoA-transferase activity"/>
    <property type="evidence" value="ECO:0007669"/>
    <property type="project" value="TreeGrafter"/>
</dbReference>
<dbReference type="InterPro" id="IPR044855">
    <property type="entry name" value="CoA-Trfase_III_dom3_sf"/>
</dbReference>
<dbReference type="InterPro" id="IPR003673">
    <property type="entry name" value="CoA-Trfase_fam_III"/>
</dbReference>
<dbReference type="PANTHER" id="PTHR48207:SF3">
    <property type="entry name" value="SUCCINATE--HYDROXYMETHYLGLUTARATE COA-TRANSFERASE"/>
    <property type="match status" value="1"/>
</dbReference>
<dbReference type="STRING" id="266779.Meso_3286"/>
<evidence type="ECO:0000313" key="2">
    <source>
        <dbReference type="EMBL" id="ABG64657.1"/>
    </source>
</evidence>
<dbReference type="Gene3D" id="3.30.1540.10">
    <property type="entry name" value="formyl-coa transferase, domain 3"/>
    <property type="match status" value="1"/>
</dbReference>
<sequence>MTDIKIAPGPLSGIRVLDFTSVLSGPYCTRLLADLGAEVLKIEPPEGDHKRLVPPLRSGHGSTFAHVNSGKKSVVLDLKSPEGAQAACELSARSAVVVQNWRPDVAVRLGLDYAALSKENPALVYCAISGYGQEGERAMRPAYAPIVHAASGYELAQMQYQPGATEPAATGIFIADIFAGMSAFGAINAALLRRQRTGRGQFIDVSMYDGMLNLLMFEWHQAQFFEVPRRIYPPLRASDGFIVVAPVTQRNFHALADCIGRPEIKSDPRFSSPSARVSNWQELMVLAAEWVRERTAQECEELMTAHQVPCARYRTVAESLSDPALAERGSLATVVDGAGDVLIPTAPWQMPGVDARPRTDVPALGASTEEVLSELLGYGKETIRACQGSRTKEPPQVAPVK</sequence>
<dbReference type="KEGG" id="mes:Meso_3286"/>
<protein>
    <submittedName>
        <fullName evidence="2">L-carnitine dehydratase/bile acid-inducible protein F</fullName>
    </submittedName>
</protein>
<dbReference type="InterPro" id="IPR050483">
    <property type="entry name" value="CoA-transferase_III_domain"/>
</dbReference>
<gene>
    <name evidence="2" type="ordered locus">Meso_3286</name>
</gene>
<reference evidence="2" key="1">
    <citation type="submission" date="2006-06" db="EMBL/GenBank/DDBJ databases">
        <title>Complete sequence of chromosome of Chelativorans sp. BNC1.</title>
        <authorList>
            <consortium name="US DOE Joint Genome Institute"/>
            <person name="Copeland A."/>
            <person name="Lucas S."/>
            <person name="Lapidus A."/>
            <person name="Barry K."/>
            <person name="Detter J.C."/>
            <person name="Glavina del Rio T."/>
            <person name="Hammon N."/>
            <person name="Israni S."/>
            <person name="Dalin E."/>
            <person name="Tice H."/>
            <person name="Pitluck S."/>
            <person name="Chertkov O."/>
            <person name="Brettin T."/>
            <person name="Bruce D."/>
            <person name="Han C."/>
            <person name="Tapia R."/>
            <person name="Gilna P."/>
            <person name="Schmutz J."/>
            <person name="Larimer F."/>
            <person name="Land M."/>
            <person name="Hauser L."/>
            <person name="Kyrpides N."/>
            <person name="Mikhailova N."/>
            <person name="Richardson P."/>
        </authorList>
    </citation>
    <scope>NUCLEOTIDE SEQUENCE</scope>
    <source>
        <strain evidence="2">BNC1</strain>
    </source>
</reference>
<dbReference type="PANTHER" id="PTHR48207">
    <property type="entry name" value="SUCCINATE--HYDROXYMETHYLGLUTARATE COA-TRANSFERASE"/>
    <property type="match status" value="1"/>
</dbReference>
<proteinExistence type="predicted"/>
<dbReference type="InterPro" id="IPR023606">
    <property type="entry name" value="CoA-Trfase_III_dom_1_sf"/>
</dbReference>
<accession>Q11D68</accession>
<dbReference type="HOGENOM" id="CLU_033975_1_1_5"/>